<protein>
    <submittedName>
        <fullName evidence="2">Uncharacterized protein</fullName>
    </submittedName>
</protein>
<keyword evidence="3" id="KW-1185">Reference proteome</keyword>
<gene>
    <name evidence="2" type="ORF">GOODEAATRI_032938</name>
</gene>
<organism evidence="2 3">
    <name type="scientific">Goodea atripinnis</name>
    <dbReference type="NCBI Taxonomy" id="208336"/>
    <lineage>
        <taxon>Eukaryota</taxon>
        <taxon>Metazoa</taxon>
        <taxon>Chordata</taxon>
        <taxon>Craniata</taxon>
        <taxon>Vertebrata</taxon>
        <taxon>Euteleostomi</taxon>
        <taxon>Actinopterygii</taxon>
        <taxon>Neopterygii</taxon>
        <taxon>Teleostei</taxon>
        <taxon>Neoteleostei</taxon>
        <taxon>Acanthomorphata</taxon>
        <taxon>Ovalentaria</taxon>
        <taxon>Atherinomorphae</taxon>
        <taxon>Cyprinodontiformes</taxon>
        <taxon>Goodeidae</taxon>
        <taxon>Goodea</taxon>
    </lineage>
</organism>
<feature type="non-terminal residue" evidence="2">
    <location>
        <position position="1"/>
    </location>
</feature>
<name>A0ABV0NFZ4_9TELE</name>
<keyword evidence="1" id="KW-1133">Transmembrane helix</keyword>
<accession>A0ABV0NFZ4</accession>
<proteinExistence type="predicted"/>
<keyword evidence="1" id="KW-0812">Transmembrane</keyword>
<feature type="transmembrane region" description="Helical" evidence="1">
    <location>
        <begin position="88"/>
        <end position="109"/>
    </location>
</feature>
<keyword evidence="1" id="KW-0472">Membrane</keyword>
<evidence type="ECO:0000256" key="1">
    <source>
        <dbReference type="SAM" id="Phobius"/>
    </source>
</evidence>
<evidence type="ECO:0000313" key="2">
    <source>
        <dbReference type="EMBL" id="MEQ2170205.1"/>
    </source>
</evidence>
<dbReference type="Proteomes" id="UP001476798">
    <property type="component" value="Unassembled WGS sequence"/>
</dbReference>
<evidence type="ECO:0000313" key="3">
    <source>
        <dbReference type="Proteomes" id="UP001476798"/>
    </source>
</evidence>
<feature type="transmembrane region" description="Helical" evidence="1">
    <location>
        <begin position="52"/>
        <end position="76"/>
    </location>
</feature>
<reference evidence="2 3" key="1">
    <citation type="submission" date="2021-06" db="EMBL/GenBank/DDBJ databases">
        <authorList>
            <person name="Palmer J.M."/>
        </authorList>
    </citation>
    <scope>NUCLEOTIDE SEQUENCE [LARGE SCALE GENOMIC DNA]</scope>
    <source>
        <strain evidence="2 3">GA_2019</strain>
        <tissue evidence="2">Muscle</tissue>
    </source>
</reference>
<dbReference type="EMBL" id="JAHRIO010036465">
    <property type="protein sequence ID" value="MEQ2170205.1"/>
    <property type="molecule type" value="Genomic_DNA"/>
</dbReference>
<comment type="caution">
    <text evidence="2">The sequence shown here is derived from an EMBL/GenBank/DDBJ whole genome shotgun (WGS) entry which is preliminary data.</text>
</comment>
<sequence>QGADVESLAACGDCKLWLCGQTGDSNRQIRCFRAAARSLSLALRAQAPRSSYSLSSCVCVCVCVALRVAAAVWGTFLCASACAPFPAWFLNFCLHVNLQLIMFIIDFLICD</sequence>